<dbReference type="PATRIC" id="fig|545697.3.peg.1980"/>
<feature type="transmembrane region" description="Helical" evidence="10">
    <location>
        <begin position="225"/>
        <end position="253"/>
    </location>
</feature>
<feature type="transmembrane region" description="Helical" evidence="10">
    <location>
        <begin position="12"/>
        <end position="32"/>
    </location>
</feature>
<evidence type="ECO:0000313" key="11">
    <source>
        <dbReference type="EMBL" id="EKY26372.1"/>
    </source>
</evidence>
<dbReference type="GO" id="GO:0015297">
    <property type="term" value="F:antiporter activity"/>
    <property type="evidence" value="ECO:0007669"/>
    <property type="project" value="InterPro"/>
</dbReference>
<evidence type="ECO:0000256" key="7">
    <source>
        <dbReference type="ARBA" id="ARBA00022989"/>
    </source>
</evidence>
<feature type="transmembrane region" description="Helical" evidence="10">
    <location>
        <begin position="183"/>
        <end position="204"/>
    </location>
</feature>
<evidence type="ECO:0000313" key="12">
    <source>
        <dbReference type="Proteomes" id="UP000010420"/>
    </source>
</evidence>
<dbReference type="OrthoDB" id="305360at2"/>
<evidence type="ECO:0000256" key="2">
    <source>
        <dbReference type="ARBA" id="ARBA00008417"/>
    </source>
</evidence>
<feature type="transmembrane region" description="Helical" evidence="10">
    <location>
        <begin position="259"/>
        <end position="281"/>
    </location>
</feature>
<dbReference type="AlphaFoldDB" id="L1QFL8"/>
<comment type="subcellular location">
    <subcellularLocation>
        <location evidence="1">Cell membrane</location>
        <topology evidence="1">Multi-pass membrane protein</topology>
    </subcellularLocation>
</comment>
<dbReference type="PANTHER" id="PTHR43823:SF3">
    <property type="entry name" value="MULTIDRUG EXPORT PROTEIN MEPA"/>
    <property type="match status" value="1"/>
</dbReference>
<dbReference type="RefSeq" id="WP_005213768.1">
    <property type="nucleotide sequence ID" value="NZ_KB291649.1"/>
</dbReference>
<feature type="transmembrane region" description="Helical" evidence="10">
    <location>
        <begin position="44"/>
        <end position="68"/>
    </location>
</feature>
<keyword evidence="5" id="KW-1003">Cell membrane</keyword>
<dbReference type="CDD" id="cd13143">
    <property type="entry name" value="MATE_MepA_like"/>
    <property type="match status" value="1"/>
</dbReference>
<keyword evidence="4" id="KW-0813">Transport</keyword>
<dbReference type="EMBL" id="AMEZ01000057">
    <property type="protein sequence ID" value="EKY26372.1"/>
    <property type="molecule type" value="Genomic_DNA"/>
</dbReference>
<dbReference type="InterPro" id="IPR051327">
    <property type="entry name" value="MATE_MepA_subfamily"/>
</dbReference>
<dbReference type="NCBIfam" id="TIGR00797">
    <property type="entry name" value="matE"/>
    <property type="match status" value="1"/>
</dbReference>
<proteinExistence type="inferred from homology"/>
<dbReference type="GO" id="GO:0005886">
    <property type="term" value="C:plasma membrane"/>
    <property type="evidence" value="ECO:0007669"/>
    <property type="project" value="UniProtKB-SubCell"/>
</dbReference>
<organism evidence="11 12">
    <name type="scientific">Clostridium celatum DSM 1785</name>
    <dbReference type="NCBI Taxonomy" id="545697"/>
    <lineage>
        <taxon>Bacteria</taxon>
        <taxon>Bacillati</taxon>
        <taxon>Bacillota</taxon>
        <taxon>Clostridia</taxon>
        <taxon>Eubacteriales</taxon>
        <taxon>Clostridiaceae</taxon>
        <taxon>Clostridium</taxon>
    </lineage>
</organism>
<keyword evidence="9" id="KW-0046">Antibiotic resistance</keyword>
<dbReference type="STRING" id="545697.HMPREF0216_02013"/>
<evidence type="ECO:0000256" key="4">
    <source>
        <dbReference type="ARBA" id="ARBA00022448"/>
    </source>
</evidence>
<dbReference type="InterPro" id="IPR048279">
    <property type="entry name" value="MdtK-like"/>
</dbReference>
<comment type="similarity">
    <text evidence="2">Belongs to the multi antimicrobial extrusion (MATE) (TC 2.A.66.1) family. MepA subfamily.</text>
</comment>
<dbReference type="Pfam" id="PF01554">
    <property type="entry name" value="MatE"/>
    <property type="match status" value="2"/>
</dbReference>
<keyword evidence="12" id="KW-1185">Reference proteome</keyword>
<keyword evidence="8 10" id="KW-0472">Membrane</keyword>
<dbReference type="PIRSF" id="PIRSF006603">
    <property type="entry name" value="DinF"/>
    <property type="match status" value="1"/>
</dbReference>
<evidence type="ECO:0000256" key="1">
    <source>
        <dbReference type="ARBA" id="ARBA00004651"/>
    </source>
</evidence>
<dbReference type="eggNOG" id="COG0534">
    <property type="taxonomic scope" value="Bacteria"/>
</dbReference>
<comment type="caution">
    <text evidence="11">The sequence shown here is derived from an EMBL/GenBank/DDBJ whole genome shotgun (WGS) entry which is preliminary data.</text>
</comment>
<evidence type="ECO:0000256" key="8">
    <source>
        <dbReference type="ARBA" id="ARBA00023136"/>
    </source>
</evidence>
<dbReference type="GO" id="GO:0042910">
    <property type="term" value="F:xenobiotic transmembrane transporter activity"/>
    <property type="evidence" value="ECO:0007669"/>
    <property type="project" value="InterPro"/>
</dbReference>
<feature type="transmembrane region" description="Helical" evidence="10">
    <location>
        <begin position="377"/>
        <end position="397"/>
    </location>
</feature>
<feature type="transmembrane region" description="Helical" evidence="10">
    <location>
        <begin position="158"/>
        <end position="177"/>
    </location>
</feature>
<dbReference type="InterPro" id="IPR045070">
    <property type="entry name" value="MATE_MepA-like"/>
</dbReference>
<evidence type="ECO:0000256" key="6">
    <source>
        <dbReference type="ARBA" id="ARBA00022692"/>
    </source>
</evidence>
<protein>
    <recommendedName>
        <fullName evidence="3">Multidrug export protein MepA</fullName>
    </recommendedName>
</protein>
<dbReference type="InterPro" id="IPR002528">
    <property type="entry name" value="MATE_fam"/>
</dbReference>
<dbReference type="Proteomes" id="UP000010420">
    <property type="component" value="Unassembled WGS sequence"/>
</dbReference>
<evidence type="ECO:0000256" key="3">
    <source>
        <dbReference type="ARBA" id="ARBA00022106"/>
    </source>
</evidence>
<keyword evidence="6 10" id="KW-0812">Transmembrane</keyword>
<feature type="transmembrane region" description="Helical" evidence="10">
    <location>
        <begin position="128"/>
        <end position="146"/>
    </location>
</feature>
<gene>
    <name evidence="11" type="ORF">HMPREF0216_02013</name>
</gene>
<sequence length="438" mass="47976">MIKEFLKYAVPSALAMFVSSLYTIIDGIFVGQGVGDSALAAVNIVMPFTIMLFGVATMFAVGGGDLVSKNIGSNNKEKAVNIFRQVFKLLLILSIGVSLISVIFSKYIVKILGATDTLIPLASTYLRYYSLFCIPNLIGIAVNSFVRNDGRPKIAMISILAGAVTNIVLDYIFIFPLQFGIKGAAIATGLGQVVTIGILLPHFIRKKGILTFGNIKLEKKTIKEFVNIGFPSFFAEVSFSIIIFFMNVVLVNYGGEKSLSAFAIINYITTNIYMVLLGLSLGVQPLLSYNYGAKKSDKMLKFYSLTLKAAVIVNIVFISICFIFGKGMISIFTSDATIANISYIGLNLINIGFVMVGFNLTSTVYYQAINMPKISNIFCLCRSIILLPLILFILSKLLGINGIWISLLVSELLTFIILRYSINIKSYTVKAIEKCKLT</sequence>
<feature type="transmembrane region" description="Helical" evidence="10">
    <location>
        <begin position="89"/>
        <end position="108"/>
    </location>
</feature>
<dbReference type="GO" id="GO:0046677">
    <property type="term" value="P:response to antibiotic"/>
    <property type="evidence" value="ECO:0007669"/>
    <property type="project" value="UniProtKB-KW"/>
</dbReference>
<feature type="transmembrane region" description="Helical" evidence="10">
    <location>
        <begin position="403"/>
        <end position="422"/>
    </location>
</feature>
<keyword evidence="7 10" id="KW-1133">Transmembrane helix</keyword>
<evidence type="ECO:0000256" key="5">
    <source>
        <dbReference type="ARBA" id="ARBA00022475"/>
    </source>
</evidence>
<accession>L1QFL8</accession>
<evidence type="ECO:0000256" key="10">
    <source>
        <dbReference type="SAM" id="Phobius"/>
    </source>
</evidence>
<dbReference type="HOGENOM" id="CLU_012893_0_2_9"/>
<reference evidence="11 12" key="1">
    <citation type="submission" date="2012-05" db="EMBL/GenBank/DDBJ databases">
        <authorList>
            <person name="Weinstock G."/>
            <person name="Sodergren E."/>
            <person name="Lobos E.A."/>
            <person name="Fulton L."/>
            <person name="Fulton R."/>
            <person name="Courtney L."/>
            <person name="Fronick C."/>
            <person name="O'Laughlin M."/>
            <person name="Godfrey J."/>
            <person name="Wilson R.M."/>
            <person name="Miner T."/>
            <person name="Farmer C."/>
            <person name="Delehaunty K."/>
            <person name="Cordes M."/>
            <person name="Minx P."/>
            <person name="Tomlinson C."/>
            <person name="Chen J."/>
            <person name="Wollam A."/>
            <person name="Pepin K.H."/>
            <person name="Bhonagiri V."/>
            <person name="Zhang X."/>
            <person name="Suruliraj S."/>
            <person name="Warren W."/>
            <person name="Mitreva M."/>
            <person name="Mardis E.R."/>
            <person name="Wilson R.K."/>
        </authorList>
    </citation>
    <scope>NUCLEOTIDE SEQUENCE [LARGE SCALE GENOMIC DNA]</scope>
    <source>
        <strain evidence="11 12">DSM 1785</strain>
    </source>
</reference>
<evidence type="ECO:0000256" key="9">
    <source>
        <dbReference type="ARBA" id="ARBA00023251"/>
    </source>
</evidence>
<feature type="transmembrane region" description="Helical" evidence="10">
    <location>
        <begin position="302"/>
        <end position="329"/>
    </location>
</feature>
<dbReference type="PANTHER" id="PTHR43823">
    <property type="entry name" value="SPORULATION PROTEIN YKVU"/>
    <property type="match status" value="1"/>
</dbReference>
<feature type="transmembrane region" description="Helical" evidence="10">
    <location>
        <begin position="341"/>
        <end position="365"/>
    </location>
</feature>
<name>L1QFL8_9CLOT</name>